<evidence type="ECO:0000313" key="2">
    <source>
        <dbReference type="EMBL" id="MBW0501863.1"/>
    </source>
</evidence>
<feature type="region of interest" description="Disordered" evidence="1">
    <location>
        <begin position="1"/>
        <end position="26"/>
    </location>
</feature>
<evidence type="ECO:0000313" key="3">
    <source>
        <dbReference type="Proteomes" id="UP000765509"/>
    </source>
</evidence>
<dbReference type="AlphaFoldDB" id="A0A9Q3HDX7"/>
<reference evidence="2" key="1">
    <citation type="submission" date="2021-03" db="EMBL/GenBank/DDBJ databases">
        <title>Draft genome sequence of rust myrtle Austropuccinia psidii MF-1, a brazilian biotype.</title>
        <authorList>
            <person name="Quecine M.C."/>
            <person name="Pachon D.M.R."/>
            <person name="Bonatelli M.L."/>
            <person name="Correr F.H."/>
            <person name="Franceschini L.M."/>
            <person name="Leite T.F."/>
            <person name="Margarido G.R.A."/>
            <person name="Almeida C.A."/>
            <person name="Ferrarezi J.A."/>
            <person name="Labate C.A."/>
        </authorList>
    </citation>
    <scope>NUCLEOTIDE SEQUENCE</scope>
    <source>
        <strain evidence="2">MF-1</strain>
    </source>
</reference>
<accession>A0A9Q3HDX7</accession>
<sequence>MHSNPEDLFNEDGPETSYGPNQPPKTLSAILGKVRFEDPAPSQWAQAMRVKLWSHGPPGTWHVGCSNSHGPHIVGYAKDKKVQKGPS</sequence>
<gene>
    <name evidence="2" type="ORF">O181_041578</name>
</gene>
<dbReference type="Proteomes" id="UP000765509">
    <property type="component" value="Unassembled WGS sequence"/>
</dbReference>
<protein>
    <submittedName>
        <fullName evidence="2">Uncharacterized protein</fullName>
    </submittedName>
</protein>
<evidence type="ECO:0000256" key="1">
    <source>
        <dbReference type="SAM" id="MobiDB-lite"/>
    </source>
</evidence>
<name>A0A9Q3HDX7_9BASI</name>
<organism evidence="2 3">
    <name type="scientific">Austropuccinia psidii MF-1</name>
    <dbReference type="NCBI Taxonomy" id="1389203"/>
    <lineage>
        <taxon>Eukaryota</taxon>
        <taxon>Fungi</taxon>
        <taxon>Dikarya</taxon>
        <taxon>Basidiomycota</taxon>
        <taxon>Pucciniomycotina</taxon>
        <taxon>Pucciniomycetes</taxon>
        <taxon>Pucciniales</taxon>
        <taxon>Sphaerophragmiaceae</taxon>
        <taxon>Austropuccinia</taxon>
    </lineage>
</organism>
<proteinExistence type="predicted"/>
<dbReference type="EMBL" id="AVOT02016529">
    <property type="protein sequence ID" value="MBW0501863.1"/>
    <property type="molecule type" value="Genomic_DNA"/>
</dbReference>
<keyword evidence="3" id="KW-1185">Reference proteome</keyword>
<comment type="caution">
    <text evidence="2">The sequence shown here is derived from an EMBL/GenBank/DDBJ whole genome shotgun (WGS) entry which is preliminary data.</text>
</comment>